<proteinExistence type="predicted"/>
<name>A0A6A0AAG0_HAELA</name>
<feature type="region of interest" description="Disordered" evidence="1">
    <location>
        <begin position="417"/>
        <end position="443"/>
    </location>
</feature>
<dbReference type="EMBL" id="BLLF01004502">
    <property type="protein sequence ID" value="GFH29740.1"/>
    <property type="molecule type" value="Genomic_DNA"/>
</dbReference>
<accession>A0A6A0AAG0</accession>
<organism evidence="2 3">
    <name type="scientific">Haematococcus lacustris</name>
    <name type="common">Green alga</name>
    <name type="synonym">Haematococcus pluvialis</name>
    <dbReference type="NCBI Taxonomy" id="44745"/>
    <lineage>
        <taxon>Eukaryota</taxon>
        <taxon>Viridiplantae</taxon>
        <taxon>Chlorophyta</taxon>
        <taxon>core chlorophytes</taxon>
        <taxon>Chlorophyceae</taxon>
        <taxon>CS clade</taxon>
        <taxon>Chlamydomonadales</taxon>
        <taxon>Haematococcaceae</taxon>
        <taxon>Haematococcus</taxon>
    </lineage>
</organism>
<evidence type="ECO:0000313" key="3">
    <source>
        <dbReference type="Proteomes" id="UP000485058"/>
    </source>
</evidence>
<protein>
    <submittedName>
        <fullName evidence="2">Uncharacterized protein</fullName>
    </submittedName>
</protein>
<dbReference type="AlphaFoldDB" id="A0A6A0AAG0"/>
<sequence>MVAAMEAEDAAGWRGATDILKMLRTADSVVPEDAGLCKPDVAEALDAGWFGTCRPSVARRPRLTSLFRELLFGCADASRNQNPASSLQEGSSERSGKARSGEGSAGLFSALTSIASPEDYTQARLAITAQAAMSQLTGQAFPEPAMTKPSSISMPTHEGAGSAFCREQSTAYLGPGSPPLCHASVVPHLGTWAHRQAPLACGQCAHKSSCKLTVTPWHSPHTRHQTMLTYLELLIRQLMQPGAGGSLGNGMQSSSVAWRQMGQAAAMTRPKMPYNFYMLEEGLVGTCSCLGRYNEKMRWMSGEPLLLSQTKLLQACTSECCFTILCCVGRGYHGYNISGGLQAESRNLAGEPHEPLATMSMKKKLPCSTAQPHITPMSVQPGTCPIVLTMAGPWQPHCPRPTAHGRWVISVRQQPHAWRPIPDRPAPSRWSRHAGSHQGGRQHEPACCAAAGSAARAGAGCG</sequence>
<keyword evidence="3" id="KW-1185">Reference proteome</keyword>
<feature type="compositionally biased region" description="Polar residues" evidence="1">
    <location>
        <begin position="79"/>
        <end position="90"/>
    </location>
</feature>
<feature type="compositionally biased region" description="Basic and acidic residues" evidence="1">
    <location>
        <begin position="91"/>
        <end position="100"/>
    </location>
</feature>
<evidence type="ECO:0000313" key="2">
    <source>
        <dbReference type="EMBL" id="GFH29740.1"/>
    </source>
</evidence>
<evidence type="ECO:0000256" key="1">
    <source>
        <dbReference type="SAM" id="MobiDB-lite"/>
    </source>
</evidence>
<comment type="caution">
    <text evidence="2">The sequence shown here is derived from an EMBL/GenBank/DDBJ whole genome shotgun (WGS) entry which is preliminary data.</text>
</comment>
<gene>
    <name evidence="2" type="ORF">HaLaN_28454</name>
</gene>
<dbReference type="Proteomes" id="UP000485058">
    <property type="component" value="Unassembled WGS sequence"/>
</dbReference>
<reference evidence="2 3" key="1">
    <citation type="submission" date="2020-02" db="EMBL/GenBank/DDBJ databases">
        <title>Draft genome sequence of Haematococcus lacustris strain NIES-144.</title>
        <authorList>
            <person name="Morimoto D."/>
            <person name="Nakagawa S."/>
            <person name="Yoshida T."/>
            <person name="Sawayama S."/>
        </authorList>
    </citation>
    <scope>NUCLEOTIDE SEQUENCE [LARGE SCALE GENOMIC DNA]</scope>
    <source>
        <strain evidence="2 3">NIES-144</strain>
    </source>
</reference>
<feature type="region of interest" description="Disordered" evidence="1">
    <location>
        <begin position="79"/>
        <end position="102"/>
    </location>
</feature>